<evidence type="ECO:0000313" key="10">
    <source>
        <dbReference type="EMBL" id="GAA1908556.1"/>
    </source>
</evidence>
<accession>A0ABP5AAB2</accession>
<dbReference type="PROSITE" id="PS00154">
    <property type="entry name" value="ATPASE_E1_E2"/>
    <property type="match status" value="1"/>
</dbReference>
<feature type="domain" description="P-type ATPase A" evidence="9">
    <location>
        <begin position="149"/>
        <end position="236"/>
    </location>
</feature>
<dbReference type="PANTHER" id="PTHR48085:SF5">
    <property type="entry name" value="CADMIUM_ZINC-TRANSPORTING ATPASE HMA4-RELATED"/>
    <property type="match status" value="1"/>
</dbReference>
<dbReference type="SFLD" id="SFLDS00003">
    <property type="entry name" value="Haloacid_Dehalogenase"/>
    <property type="match status" value="1"/>
</dbReference>
<dbReference type="Pfam" id="PF00702">
    <property type="entry name" value="Hydrolase"/>
    <property type="match status" value="1"/>
</dbReference>
<feature type="transmembrane region" description="Helical" evidence="8">
    <location>
        <begin position="252"/>
        <end position="271"/>
    </location>
</feature>
<keyword evidence="8" id="KW-1003">Cell membrane</keyword>
<feature type="transmembrane region" description="Helical" evidence="8">
    <location>
        <begin position="42"/>
        <end position="60"/>
    </location>
</feature>
<keyword evidence="3 8" id="KW-0812">Transmembrane</keyword>
<feature type="transmembrane region" description="Helical" evidence="8">
    <location>
        <begin position="72"/>
        <end position="97"/>
    </location>
</feature>
<dbReference type="InterPro" id="IPR023214">
    <property type="entry name" value="HAD_sf"/>
</dbReference>
<dbReference type="SUPFAM" id="SSF81665">
    <property type="entry name" value="Calcium ATPase, transmembrane domain M"/>
    <property type="match status" value="1"/>
</dbReference>
<dbReference type="InterPro" id="IPR018303">
    <property type="entry name" value="ATPase_P-typ_P_site"/>
</dbReference>
<feature type="transmembrane region" description="Helical" evidence="8">
    <location>
        <begin position="277"/>
        <end position="297"/>
    </location>
</feature>
<dbReference type="InterPro" id="IPR027256">
    <property type="entry name" value="P-typ_ATPase_IB"/>
</dbReference>
<protein>
    <submittedName>
        <fullName evidence="10">Heavy metal translocating P-type ATPase</fullName>
    </submittedName>
</protein>
<dbReference type="InterPro" id="IPR044492">
    <property type="entry name" value="P_typ_ATPase_HD_dom"/>
</dbReference>
<keyword evidence="11" id="KW-1185">Reference proteome</keyword>
<evidence type="ECO:0000256" key="1">
    <source>
        <dbReference type="ARBA" id="ARBA00004651"/>
    </source>
</evidence>
<evidence type="ECO:0000256" key="5">
    <source>
        <dbReference type="ARBA" id="ARBA00022967"/>
    </source>
</evidence>
<keyword evidence="4 8" id="KW-0479">Metal-binding</keyword>
<organism evidence="10 11">
    <name type="scientific">Arthrobacter gandavensis</name>
    <dbReference type="NCBI Taxonomy" id="169960"/>
    <lineage>
        <taxon>Bacteria</taxon>
        <taxon>Bacillati</taxon>
        <taxon>Actinomycetota</taxon>
        <taxon>Actinomycetes</taxon>
        <taxon>Micrococcales</taxon>
        <taxon>Micrococcaceae</taxon>
        <taxon>Arthrobacter</taxon>
    </lineage>
</organism>
<keyword evidence="8" id="KW-0067">ATP-binding</keyword>
<reference evidence="11" key="1">
    <citation type="journal article" date="2019" name="Int. J. Syst. Evol. Microbiol.">
        <title>The Global Catalogue of Microorganisms (GCM) 10K type strain sequencing project: providing services to taxonomists for standard genome sequencing and annotation.</title>
        <authorList>
            <consortium name="The Broad Institute Genomics Platform"/>
            <consortium name="The Broad Institute Genome Sequencing Center for Infectious Disease"/>
            <person name="Wu L."/>
            <person name="Ma J."/>
        </authorList>
    </citation>
    <scope>NUCLEOTIDE SEQUENCE [LARGE SCALE GENOMIC DNA]</scope>
    <source>
        <strain evidence="11">JCM 13316</strain>
    </source>
</reference>
<dbReference type="Proteomes" id="UP001500784">
    <property type="component" value="Unassembled WGS sequence"/>
</dbReference>
<dbReference type="NCBIfam" id="TIGR01494">
    <property type="entry name" value="ATPase_P-type"/>
    <property type="match status" value="1"/>
</dbReference>
<sequence>MALNRVSFQKAVRHYPVVAATVVVLAVVLILWGTGAGGPAQWIASLYTLGIVGITGYGMVQDIKRGHYGLDILAVIAMLATVAVGEYIASLIIVLMLSGGEALEDYAAGRAKGELDALLDRAPQIAHRLPSGADTGGNAASGKAAAELAEDIPATEVSVGDILLVKPSEVVPVDGVLLSPAAAFDESSLTGEAIPVSRAAGDAVMSGSVNGTHAVRIQATATTANSQYQRIVALVQEASESKAPVVRLADRFAVPFTIVSLLIAGIAWAVSGDPVRFAEVLVLATPCPLLIAAPVAFMGGMSRSARHGIIVKGGAVLEQLSTAKSAAFDKTGTLTYGRPELVSVNPVNGFDADELLALAASAEQYSSHVLAASVLASAEERGLPVHPADTAQEVATNGVEAFIDGRTVRVGKRRFVEEVDPATQAADLAPGQMVVYLSVDGRFAGTLILSDTARENAAATLQRLRGLGIRETVMLTGDGLATAESMGRTVGISDVRAELLPEDKVKAVAALPLRPVIMVGDGVNDAPVLAAADVGIAMGARGSTAASESADAVIVADDISKVATAVDISRRTMQVALGSIWLGIALSLVLMLVAAFGYIPAVAGALTQELVDLATILNALRALHGKTLFRRAGKPAAVASAPVPGSV</sequence>
<dbReference type="Gene3D" id="2.70.150.10">
    <property type="entry name" value="Calcium-transporting ATPase, cytoplasmic transduction domain A"/>
    <property type="match status" value="1"/>
</dbReference>
<dbReference type="InterPro" id="IPR036412">
    <property type="entry name" value="HAD-like_sf"/>
</dbReference>
<comment type="similarity">
    <text evidence="2 8">Belongs to the cation transport ATPase (P-type) (TC 3.A.3) family. Type IB subfamily.</text>
</comment>
<dbReference type="PRINTS" id="PR00119">
    <property type="entry name" value="CATATPASE"/>
</dbReference>
<feature type="transmembrane region" description="Helical" evidence="8">
    <location>
        <begin position="15"/>
        <end position="35"/>
    </location>
</feature>
<evidence type="ECO:0000313" key="11">
    <source>
        <dbReference type="Proteomes" id="UP001500784"/>
    </source>
</evidence>
<keyword evidence="7 8" id="KW-0472">Membrane</keyword>
<keyword evidence="6 8" id="KW-1133">Transmembrane helix</keyword>
<dbReference type="PANTHER" id="PTHR48085">
    <property type="entry name" value="CADMIUM/ZINC-TRANSPORTING ATPASE HMA2-RELATED"/>
    <property type="match status" value="1"/>
</dbReference>
<dbReference type="InterPro" id="IPR051014">
    <property type="entry name" value="Cation_Transport_ATPase_IB"/>
</dbReference>
<dbReference type="NCBIfam" id="TIGR01525">
    <property type="entry name" value="ATPase-IB_hvy"/>
    <property type="match status" value="1"/>
</dbReference>
<dbReference type="InterPro" id="IPR008250">
    <property type="entry name" value="ATPase_P-typ_transduc_dom_A_sf"/>
</dbReference>
<evidence type="ECO:0000256" key="6">
    <source>
        <dbReference type="ARBA" id="ARBA00022989"/>
    </source>
</evidence>
<dbReference type="Gene3D" id="3.40.50.1000">
    <property type="entry name" value="HAD superfamily/HAD-like"/>
    <property type="match status" value="1"/>
</dbReference>
<dbReference type="RefSeq" id="WP_152225574.1">
    <property type="nucleotide sequence ID" value="NZ_BAAALV010000002.1"/>
</dbReference>
<evidence type="ECO:0000256" key="7">
    <source>
        <dbReference type="ARBA" id="ARBA00023136"/>
    </source>
</evidence>
<feature type="transmembrane region" description="Helical" evidence="8">
    <location>
        <begin position="580"/>
        <end position="599"/>
    </location>
</feature>
<dbReference type="Gene3D" id="3.40.1110.10">
    <property type="entry name" value="Calcium-transporting ATPase, cytoplasmic domain N"/>
    <property type="match status" value="1"/>
</dbReference>
<keyword evidence="5" id="KW-1278">Translocase</keyword>
<gene>
    <name evidence="10" type="ORF">GCM10009688_10980</name>
</gene>
<dbReference type="EMBL" id="BAAALV010000002">
    <property type="protein sequence ID" value="GAA1908556.1"/>
    <property type="molecule type" value="Genomic_DNA"/>
</dbReference>
<keyword evidence="8" id="KW-0547">Nucleotide-binding</keyword>
<evidence type="ECO:0000259" key="9">
    <source>
        <dbReference type="Pfam" id="PF00122"/>
    </source>
</evidence>
<comment type="subcellular location">
    <subcellularLocation>
        <location evidence="1">Cell membrane</location>
        <topology evidence="1">Multi-pass membrane protein</topology>
    </subcellularLocation>
</comment>
<dbReference type="InterPro" id="IPR001757">
    <property type="entry name" value="P_typ_ATPase"/>
</dbReference>
<evidence type="ECO:0000256" key="4">
    <source>
        <dbReference type="ARBA" id="ARBA00022723"/>
    </source>
</evidence>
<dbReference type="SFLD" id="SFLDF00027">
    <property type="entry name" value="p-type_atpase"/>
    <property type="match status" value="1"/>
</dbReference>
<dbReference type="InterPro" id="IPR023298">
    <property type="entry name" value="ATPase_P-typ_TM_dom_sf"/>
</dbReference>
<dbReference type="InterPro" id="IPR059000">
    <property type="entry name" value="ATPase_P-type_domA"/>
</dbReference>
<proteinExistence type="inferred from homology"/>
<dbReference type="SUPFAM" id="SSF81653">
    <property type="entry name" value="Calcium ATPase, transduction domain A"/>
    <property type="match status" value="1"/>
</dbReference>
<evidence type="ECO:0000256" key="3">
    <source>
        <dbReference type="ARBA" id="ARBA00022692"/>
    </source>
</evidence>
<dbReference type="SFLD" id="SFLDG00002">
    <property type="entry name" value="C1.7:_P-type_atpase_like"/>
    <property type="match status" value="1"/>
</dbReference>
<evidence type="ECO:0000256" key="2">
    <source>
        <dbReference type="ARBA" id="ARBA00006024"/>
    </source>
</evidence>
<dbReference type="Pfam" id="PF00122">
    <property type="entry name" value="E1-E2_ATPase"/>
    <property type="match status" value="1"/>
</dbReference>
<dbReference type="NCBIfam" id="TIGR01512">
    <property type="entry name" value="ATPase-IB2_Cd"/>
    <property type="match status" value="1"/>
</dbReference>
<evidence type="ECO:0000256" key="8">
    <source>
        <dbReference type="RuleBase" id="RU362081"/>
    </source>
</evidence>
<dbReference type="SUPFAM" id="SSF56784">
    <property type="entry name" value="HAD-like"/>
    <property type="match status" value="1"/>
</dbReference>
<name>A0ABP5AAB2_9MICC</name>
<dbReference type="InterPro" id="IPR023299">
    <property type="entry name" value="ATPase_P-typ_cyto_dom_N"/>
</dbReference>
<comment type="caution">
    <text evidence="10">The sequence shown here is derived from an EMBL/GenBank/DDBJ whole genome shotgun (WGS) entry which is preliminary data.</text>
</comment>